<protein>
    <submittedName>
        <fullName evidence="2">Uncharacterized protein</fullName>
    </submittedName>
</protein>
<evidence type="ECO:0000313" key="3">
    <source>
        <dbReference type="Proteomes" id="UP001066276"/>
    </source>
</evidence>
<feature type="region of interest" description="Disordered" evidence="1">
    <location>
        <begin position="56"/>
        <end position="130"/>
    </location>
</feature>
<dbReference type="AlphaFoldDB" id="A0AAV7UWC3"/>
<dbReference type="Proteomes" id="UP001066276">
    <property type="component" value="Chromosome 2_2"/>
</dbReference>
<evidence type="ECO:0000313" key="2">
    <source>
        <dbReference type="EMBL" id="KAJ1193387.1"/>
    </source>
</evidence>
<reference evidence="2" key="1">
    <citation type="journal article" date="2022" name="bioRxiv">
        <title>Sequencing and chromosome-scale assembly of the giantPleurodeles waltlgenome.</title>
        <authorList>
            <person name="Brown T."/>
            <person name="Elewa A."/>
            <person name="Iarovenko S."/>
            <person name="Subramanian E."/>
            <person name="Araus A.J."/>
            <person name="Petzold A."/>
            <person name="Susuki M."/>
            <person name="Suzuki K.-i.T."/>
            <person name="Hayashi T."/>
            <person name="Toyoda A."/>
            <person name="Oliveira C."/>
            <person name="Osipova E."/>
            <person name="Leigh N.D."/>
            <person name="Simon A."/>
            <person name="Yun M.H."/>
        </authorList>
    </citation>
    <scope>NUCLEOTIDE SEQUENCE</scope>
    <source>
        <strain evidence="2">20211129_DDA</strain>
        <tissue evidence="2">Liver</tissue>
    </source>
</reference>
<gene>
    <name evidence="2" type="ORF">NDU88_002685</name>
</gene>
<evidence type="ECO:0000256" key="1">
    <source>
        <dbReference type="SAM" id="MobiDB-lite"/>
    </source>
</evidence>
<organism evidence="2 3">
    <name type="scientific">Pleurodeles waltl</name>
    <name type="common">Iberian ribbed newt</name>
    <dbReference type="NCBI Taxonomy" id="8319"/>
    <lineage>
        <taxon>Eukaryota</taxon>
        <taxon>Metazoa</taxon>
        <taxon>Chordata</taxon>
        <taxon>Craniata</taxon>
        <taxon>Vertebrata</taxon>
        <taxon>Euteleostomi</taxon>
        <taxon>Amphibia</taxon>
        <taxon>Batrachia</taxon>
        <taxon>Caudata</taxon>
        <taxon>Salamandroidea</taxon>
        <taxon>Salamandridae</taxon>
        <taxon>Pleurodelinae</taxon>
        <taxon>Pleurodeles</taxon>
    </lineage>
</organism>
<keyword evidence="3" id="KW-1185">Reference proteome</keyword>
<name>A0AAV7UWC3_PLEWA</name>
<dbReference type="EMBL" id="JANPWB010000004">
    <property type="protein sequence ID" value="KAJ1193387.1"/>
    <property type="molecule type" value="Genomic_DNA"/>
</dbReference>
<sequence length="130" mass="13705">MGPSWAPPWGAHCRTAPLPPQPSTRRCLVPPAATILKSVPLLSGLVWYSALGLLLAHPSAPPGHPSPGATSSNSDTKSERPRGPSKSLQPRGRGSLKGHQGHEGRGSTKPPIRSPGTLSFPAQHARRERL</sequence>
<proteinExistence type="predicted"/>
<comment type="caution">
    <text evidence="2">The sequence shown here is derived from an EMBL/GenBank/DDBJ whole genome shotgun (WGS) entry which is preliminary data.</text>
</comment>
<accession>A0AAV7UWC3</accession>
<feature type="region of interest" description="Disordered" evidence="1">
    <location>
        <begin position="1"/>
        <end position="26"/>
    </location>
</feature>